<sequence>MKCCILKKIDLGEIILSVSAGPNFILVGGSSKTLKKILVEDSVGEPLNMCSHTKSIRHVTYHDNIIACGSYDCKATVFKDGICFDIIEGPDTEIKGLAICKGYIAIATRGKTVWVYRIDEEIEIDTILEDHTQDVKGVKWNMGCLYSYGYDGCINMYEDMELIQSIKEHKSTVWDIQFYGEQNMVSCSEDGEIIFYSFENIWKAKTRIRGSDFPIYTMAIYKNKYIGYVHNRSSILFIDEMQNDYLTIKDAGLGDIYSISIWDNLLVVGGEDGILKILQIE</sequence>
<dbReference type="PANTHER" id="PTHR19920">
    <property type="entry name" value="WD40 PROTEIN CIAO1"/>
    <property type="match status" value="1"/>
</dbReference>
<evidence type="ECO:0000313" key="1">
    <source>
        <dbReference type="EMBL" id="KAF7683952.1"/>
    </source>
</evidence>
<dbReference type="InterPro" id="IPR015943">
    <property type="entry name" value="WD40/YVTN_repeat-like_dom_sf"/>
</dbReference>
<gene>
    <name evidence="1" type="ORF">TCON_0848</name>
</gene>
<organism evidence="1 2">
    <name type="scientific">Astathelohania contejeani</name>
    <dbReference type="NCBI Taxonomy" id="164912"/>
    <lineage>
        <taxon>Eukaryota</taxon>
        <taxon>Fungi</taxon>
        <taxon>Fungi incertae sedis</taxon>
        <taxon>Microsporidia</taxon>
        <taxon>Astathelohaniidae</taxon>
        <taxon>Astathelohania</taxon>
    </lineage>
</organism>
<protein>
    <submittedName>
        <fullName evidence="1">Cytosolic Fe-S cluster assembly factor</fullName>
    </submittedName>
</protein>
<dbReference type="InterPro" id="IPR001680">
    <property type="entry name" value="WD40_rpt"/>
</dbReference>
<dbReference type="SMART" id="SM00320">
    <property type="entry name" value="WD40"/>
    <property type="match status" value="5"/>
</dbReference>
<name>A0ABQ7I0F7_9MICR</name>
<keyword evidence="2" id="KW-1185">Reference proteome</keyword>
<reference evidence="1 2" key="1">
    <citation type="submission" date="2019-01" db="EMBL/GenBank/DDBJ databases">
        <title>Genomes sequencing and comparative genomics of infectious freshwater microsporidia, Cucumispora dikerogammari and Thelohania contejeani.</title>
        <authorList>
            <person name="Cormier A."/>
            <person name="Giraud I."/>
            <person name="Wattier R."/>
            <person name="Teixeira M."/>
            <person name="Grandjean F."/>
            <person name="Rigaud T."/>
            <person name="Cordaux R."/>
        </authorList>
    </citation>
    <scope>NUCLEOTIDE SEQUENCE [LARGE SCALE GENOMIC DNA]</scope>
    <source>
        <strain evidence="1">T1</strain>
        <tissue evidence="1">Spores</tissue>
    </source>
</reference>
<dbReference type="PANTHER" id="PTHR19920:SF0">
    <property type="entry name" value="CYTOSOLIC IRON-SULFUR PROTEIN ASSEMBLY PROTEIN CIAO1-RELATED"/>
    <property type="match status" value="1"/>
</dbReference>
<dbReference type="Gene3D" id="2.130.10.10">
    <property type="entry name" value="YVTN repeat-like/Quinoprotein amine dehydrogenase"/>
    <property type="match status" value="1"/>
</dbReference>
<comment type="caution">
    <text evidence="1">The sequence shown here is derived from an EMBL/GenBank/DDBJ whole genome shotgun (WGS) entry which is preliminary data.</text>
</comment>
<proteinExistence type="predicted"/>
<dbReference type="Proteomes" id="UP001516464">
    <property type="component" value="Unassembled WGS sequence"/>
</dbReference>
<accession>A0ABQ7I0F7</accession>
<dbReference type="SUPFAM" id="SSF50978">
    <property type="entry name" value="WD40 repeat-like"/>
    <property type="match status" value="1"/>
</dbReference>
<dbReference type="Pfam" id="PF00400">
    <property type="entry name" value="WD40"/>
    <property type="match status" value="1"/>
</dbReference>
<dbReference type="InterPro" id="IPR036322">
    <property type="entry name" value="WD40_repeat_dom_sf"/>
</dbReference>
<dbReference type="EMBL" id="SBIQ01000038">
    <property type="protein sequence ID" value="KAF7683952.1"/>
    <property type="molecule type" value="Genomic_DNA"/>
</dbReference>
<evidence type="ECO:0000313" key="2">
    <source>
        <dbReference type="Proteomes" id="UP001516464"/>
    </source>
</evidence>